<dbReference type="AlphaFoldDB" id="A0A2P5AAK5"/>
<reference evidence="2" key="1">
    <citation type="submission" date="2016-06" db="EMBL/GenBank/DDBJ databases">
        <title>Parallel loss of symbiosis genes in relatives of nitrogen-fixing non-legume Parasponia.</title>
        <authorList>
            <person name="Van Velzen R."/>
            <person name="Holmer R."/>
            <person name="Bu F."/>
            <person name="Rutten L."/>
            <person name="Van Zeijl A."/>
            <person name="Liu W."/>
            <person name="Santuari L."/>
            <person name="Cao Q."/>
            <person name="Sharma T."/>
            <person name="Shen D."/>
            <person name="Roswanjaya Y."/>
            <person name="Wardhani T."/>
            <person name="Kalhor M.S."/>
            <person name="Jansen J."/>
            <person name="Van den Hoogen J."/>
            <person name="Gungor B."/>
            <person name="Hartog M."/>
            <person name="Hontelez J."/>
            <person name="Verver J."/>
            <person name="Yang W.-C."/>
            <person name="Schijlen E."/>
            <person name="Repin R."/>
            <person name="Schilthuizen M."/>
            <person name="Schranz E."/>
            <person name="Heidstra R."/>
            <person name="Miyata K."/>
            <person name="Fedorova E."/>
            <person name="Kohlen W."/>
            <person name="Bisseling T."/>
            <person name="Smit S."/>
            <person name="Geurts R."/>
        </authorList>
    </citation>
    <scope>NUCLEOTIDE SEQUENCE [LARGE SCALE GENOMIC DNA]</scope>
    <source>
        <strain evidence="2">cv. WU1-14</strain>
    </source>
</reference>
<protein>
    <submittedName>
        <fullName evidence="1">Uncharacterized protein</fullName>
    </submittedName>
</protein>
<comment type="caution">
    <text evidence="1">The sequence shown here is derived from an EMBL/GenBank/DDBJ whole genome shotgun (WGS) entry which is preliminary data.</text>
</comment>
<sequence length="83" mass="9017">MDRLGSVMGSALNLDDLKADGEITCDPRDLSRWECLKFGVAEDGDPRVYGFSDAAIAGDRVNTLNFGSTSLAMVFLVQEFPDI</sequence>
<evidence type="ECO:0000313" key="2">
    <source>
        <dbReference type="Proteomes" id="UP000237105"/>
    </source>
</evidence>
<name>A0A2P5AAK5_PARAD</name>
<dbReference type="EMBL" id="JXTB01000718">
    <property type="protein sequence ID" value="PON33568.1"/>
    <property type="molecule type" value="Genomic_DNA"/>
</dbReference>
<dbReference type="Proteomes" id="UP000237105">
    <property type="component" value="Unassembled WGS sequence"/>
</dbReference>
<gene>
    <name evidence="1" type="ORF">PanWU01x14_351690</name>
</gene>
<proteinExistence type="predicted"/>
<keyword evidence="2" id="KW-1185">Reference proteome</keyword>
<accession>A0A2P5AAK5</accession>
<organism evidence="1 2">
    <name type="scientific">Parasponia andersonii</name>
    <name type="common">Sponia andersonii</name>
    <dbReference type="NCBI Taxonomy" id="3476"/>
    <lineage>
        <taxon>Eukaryota</taxon>
        <taxon>Viridiplantae</taxon>
        <taxon>Streptophyta</taxon>
        <taxon>Embryophyta</taxon>
        <taxon>Tracheophyta</taxon>
        <taxon>Spermatophyta</taxon>
        <taxon>Magnoliopsida</taxon>
        <taxon>eudicotyledons</taxon>
        <taxon>Gunneridae</taxon>
        <taxon>Pentapetalae</taxon>
        <taxon>rosids</taxon>
        <taxon>fabids</taxon>
        <taxon>Rosales</taxon>
        <taxon>Cannabaceae</taxon>
        <taxon>Parasponia</taxon>
    </lineage>
</organism>
<evidence type="ECO:0000313" key="1">
    <source>
        <dbReference type="EMBL" id="PON33568.1"/>
    </source>
</evidence>